<dbReference type="InterPro" id="IPR007813">
    <property type="entry name" value="PilN"/>
</dbReference>
<keyword evidence="2" id="KW-1133">Transmembrane helix</keyword>
<protein>
    <recommendedName>
        <fullName evidence="5">Fimbrial assembly protein</fullName>
    </recommendedName>
</protein>
<dbReference type="Proteomes" id="UP000179266">
    <property type="component" value="Unassembled WGS sequence"/>
</dbReference>
<dbReference type="PANTHER" id="PTHR40278">
    <property type="entry name" value="DNA UTILIZATION PROTEIN HOFN"/>
    <property type="match status" value="1"/>
</dbReference>
<evidence type="ECO:0008006" key="5">
    <source>
        <dbReference type="Google" id="ProtNLM"/>
    </source>
</evidence>
<evidence type="ECO:0000313" key="3">
    <source>
        <dbReference type="EMBL" id="OGL45072.1"/>
    </source>
</evidence>
<organism evidence="3 4">
    <name type="scientific">Candidatus Schekmanbacteria bacterium RBG_13_48_7</name>
    <dbReference type="NCBI Taxonomy" id="1817878"/>
    <lineage>
        <taxon>Bacteria</taxon>
        <taxon>Candidatus Schekmaniibacteriota</taxon>
    </lineage>
</organism>
<keyword evidence="2" id="KW-0812">Transmembrane</keyword>
<reference evidence="3 4" key="1">
    <citation type="journal article" date="2016" name="Nat. Commun.">
        <title>Thousands of microbial genomes shed light on interconnected biogeochemical processes in an aquifer system.</title>
        <authorList>
            <person name="Anantharaman K."/>
            <person name="Brown C.T."/>
            <person name="Hug L.A."/>
            <person name="Sharon I."/>
            <person name="Castelle C.J."/>
            <person name="Probst A.J."/>
            <person name="Thomas B.C."/>
            <person name="Singh A."/>
            <person name="Wilkins M.J."/>
            <person name="Karaoz U."/>
            <person name="Brodie E.L."/>
            <person name="Williams K.H."/>
            <person name="Hubbard S.S."/>
            <person name="Banfield J.F."/>
        </authorList>
    </citation>
    <scope>NUCLEOTIDE SEQUENCE [LARGE SCALE GENOMIC DNA]</scope>
</reference>
<keyword evidence="2" id="KW-0472">Membrane</keyword>
<accession>A0A1F7RU56</accession>
<feature type="compositionally biased region" description="Basic and acidic residues" evidence="1">
    <location>
        <begin position="188"/>
        <end position="208"/>
    </location>
</feature>
<dbReference type="PANTHER" id="PTHR40278:SF1">
    <property type="entry name" value="DNA UTILIZATION PROTEIN HOFN"/>
    <property type="match status" value="1"/>
</dbReference>
<gene>
    <name evidence="3" type="ORF">A2161_18900</name>
</gene>
<dbReference type="AlphaFoldDB" id="A0A1F7RU56"/>
<feature type="transmembrane region" description="Helical" evidence="2">
    <location>
        <begin position="12"/>
        <end position="35"/>
    </location>
</feature>
<evidence type="ECO:0000313" key="4">
    <source>
        <dbReference type="Proteomes" id="UP000179266"/>
    </source>
</evidence>
<evidence type="ECO:0000256" key="1">
    <source>
        <dbReference type="SAM" id="MobiDB-lite"/>
    </source>
</evidence>
<evidence type="ECO:0000256" key="2">
    <source>
        <dbReference type="SAM" id="Phobius"/>
    </source>
</evidence>
<dbReference type="Pfam" id="PF05137">
    <property type="entry name" value="PilN"/>
    <property type="match status" value="1"/>
</dbReference>
<feature type="region of interest" description="Disordered" evidence="1">
    <location>
        <begin position="168"/>
        <end position="251"/>
    </location>
</feature>
<comment type="caution">
    <text evidence="3">The sequence shown here is derived from an EMBL/GenBank/DDBJ whole genome shotgun (WGS) entry which is preliminary data.</text>
</comment>
<dbReference type="EMBL" id="MGDD01000196">
    <property type="protein sequence ID" value="OGL45072.1"/>
    <property type="molecule type" value="Genomic_DNA"/>
</dbReference>
<sequence length="251" mass="28916">MSKRVIRKNYNLYISTVLAFLFVLLMLFSFAYNFYDRWSELADLNLRIAELQPQIKAITLLENKNREIEKKIKEFGQLFQEGYSILDILKELTTIIPDNAWINSLQLRGSKLSISGYSDSPEDLPKILDSSPFFEDVKIVQIVKDKFSIEALVQKAPLVDNIETSQEEIEAKEPSLLDRQSSEPIKLSGRDRKKSEDIESDDIEKTIFYEDSEMDNLGEEIPAQDEPVPPARRPLRSPKELSGQISRGKRE</sequence>
<name>A0A1F7RU56_9BACT</name>
<proteinExistence type="predicted"/>
<dbReference type="InterPro" id="IPR052534">
    <property type="entry name" value="Extracell_DNA_Util/SecSys_Comp"/>
</dbReference>